<organism evidence="1">
    <name type="scientific">Lutzomyia reovirus 2</name>
    <dbReference type="NCBI Taxonomy" id="1670670"/>
    <lineage>
        <taxon>Viruses</taxon>
        <taxon>Riboviria</taxon>
        <taxon>Orthornavirae</taxon>
        <taxon>Duplornaviricota</taxon>
        <taxon>Resentoviricetes</taxon>
        <taxon>Reovirales</taxon>
    </lineage>
</organism>
<dbReference type="EMBL" id="KR003806">
    <property type="protein sequence ID" value="AKP18623.1"/>
    <property type="molecule type" value="Genomic_RNA"/>
</dbReference>
<protein>
    <submittedName>
        <fullName evidence="1">Polyhedrin</fullName>
    </submittedName>
</protein>
<sequence>MGNDRVNNQHVHNERINHQFKNKGTYIEMYLNLYYPDGGQKIWYASNNISISEMFTWKELTERKGEGQEVEFERTNGMLTDNGGGGRTNFSVYEPTEFQVIINGAVDLNTVEFAVRDAWGATNRYPSIDHNRHLHFRIGQRMRKIGDHTWSYSGTFKHPYGKGQSADEFGNYRHPTVTVKCRRANIGAFNDYSIEQIADVYMNRNDRVKQEAFFKDEDVAVENIYHYRAIPYITRSGMFVGTINEFVY</sequence>
<name>A0A0H4M992_9REOV</name>
<evidence type="ECO:0000313" key="1">
    <source>
        <dbReference type="EMBL" id="AKP18623.1"/>
    </source>
</evidence>
<reference evidence="1" key="2">
    <citation type="submission" date="2015-03" db="EMBL/GenBank/DDBJ databases">
        <authorList>
            <person name="Aguiar E.R.G.R."/>
            <person name="Olmo R.P."/>
            <person name="Paro S."/>
            <person name="Ferreira F.V."/>
            <person name="Faria I.J.S."/>
            <person name="Todjro Y.M.H."/>
            <person name="Lobo F.P."/>
            <person name="Kroon E.G."/>
            <person name="Meignin C."/>
            <person name="Gatherer D."/>
            <person name="Imler J.-L."/>
            <person name="Marques J.T."/>
        </authorList>
    </citation>
    <scope>NUCLEOTIDE SEQUENCE</scope>
    <source>
        <strain evidence="1">Piaui</strain>
    </source>
</reference>
<accession>A0A0H4M992</accession>
<proteinExistence type="predicted"/>
<reference evidence="1" key="1">
    <citation type="journal article" date="2015" name="Nucleic Acids Res.">
        <title>Sequence-independent characterization of viruses based on the pattern of viral small RNAs produced by the host.</title>
        <authorList>
            <person name="Aguiar E.R."/>
            <person name="Olmo R.P."/>
            <person name="Paro S."/>
            <person name="Ferreira F.V."/>
            <person name="de Faria I.J."/>
            <person name="Todjro Y.M."/>
            <person name="Lobo F.P."/>
            <person name="Kroon E.G."/>
            <person name="Meignin C."/>
            <person name="Gatherer D."/>
            <person name="Imler J.L."/>
            <person name="Marques J.T."/>
        </authorList>
    </citation>
    <scope>NUCLEOTIDE SEQUENCE</scope>
    <source>
        <strain evidence="1">Piaui</strain>
    </source>
</reference>